<dbReference type="AlphaFoldDB" id="A0A4C2A2K9"/>
<evidence type="ECO:0000256" key="1">
    <source>
        <dbReference type="SAM" id="MobiDB-lite"/>
    </source>
</evidence>
<sequence>MAFDYTRRGRSRPRPPCCGTYDGGLSPARGPRQGLPFLWRSSGRAAAHTSLCMQWMDESSDSSSIEESVKEVPSANRETCLYTGAKKYGVGRAPFYETDTRVVGAASHAASSKYKVLYKSMQIMKS</sequence>
<evidence type="ECO:0000313" key="2">
    <source>
        <dbReference type="EMBL" id="GBP94440.1"/>
    </source>
</evidence>
<reference evidence="2 3" key="1">
    <citation type="journal article" date="2019" name="Commun. Biol.">
        <title>The bagworm genome reveals a unique fibroin gene that provides high tensile strength.</title>
        <authorList>
            <person name="Kono N."/>
            <person name="Nakamura H."/>
            <person name="Ohtoshi R."/>
            <person name="Tomita M."/>
            <person name="Numata K."/>
            <person name="Arakawa K."/>
        </authorList>
    </citation>
    <scope>NUCLEOTIDE SEQUENCE [LARGE SCALE GENOMIC DNA]</scope>
</reference>
<name>A0A4C2A2K9_EUMVA</name>
<dbReference type="EMBL" id="BGZK01002506">
    <property type="protein sequence ID" value="GBP94440.1"/>
    <property type="molecule type" value="Genomic_DNA"/>
</dbReference>
<evidence type="ECO:0000313" key="3">
    <source>
        <dbReference type="Proteomes" id="UP000299102"/>
    </source>
</evidence>
<organism evidence="2 3">
    <name type="scientific">Eumeta variegata</name>
    <name type="common">Bagworm moth</name>
    <name type="synonym">Eumeta japonica</name>
    <dbReference type="NCBI Taxonomy" id="151549"/>
    <lineage>
        <taxon>Eukaryota</taxon>
        <taxon>Metazoa</taxon>
        <taxon>Ecdysozoa</taxon>
        <taxon>Arthropoda</taxon>
        <taxon>Hexapoda</taxon>
        <taxon>Insecta</taxon>
        <taxon>Pterygota</taxon>
        <taxon>Neoptera</taxon>
        <taxon>Endopterygota</taxon>
        <taxon>Lepidoptera</taxon>
        <taxon>Glossata</taxon>
        <taxon>Ditrysia</taxon>
        <taxon>Tineoidea</taxon>
        <taxon>Psychidae</taxon>
        <taxon>Oiketicinae</taxon>
        <taxon>Eumeta</taxon>
    </lineage>
</organism>
<comment type="caution">
    <text evidence="2">The sequence shown here is derived from an EMBL/GenBank/DDBJ whole genome shotgun (WGS) entry which is preliminary data.</text>
</comment>
<gene>
    <name evidence="2" type="ORF">EVAR_68718_1</name>
</gene>
<dbReference type="Proteomes" id="UP000299102">
    <property type="component" value="Unassembled WGS sequence"/>
</dbReference>
<protein>
    <submittedName>
        <fullName evidence="2">Uncharacterized protein</fullName>
    </submittedName>
</protein>
<proteinExistence type="predicted"/>
<feature type="region of interest" description="Disordered" evidence="1">
    <location>
        <begin position="1"/>
        <end position="30"/>
    </location>
</feature>
<accession>A0A4C2A2K9</accession>
<keyword evidence="3" id="KW-1185">Reference proteome</keyword>